<dbReference type="KEGG" id="cfl:Cfla_1264"/>
<proteinExistence type="predicted"/>
<sequence>MAASLCLVAAGCVEQEAPSVPVGELWEGDDGESVRLDAGGVGVVEAIPYGAGDACDPEDFRTMSGDIEWEVVDDGEVVLRQGDAEVDLRADRGGFGPDIIWRDVFVGPCGDASGDHAIELTMNEYG</sequence>
<dbReference type="AlphaFoldDB" id="D5UBR9"/>
<reference evidence="1 2" key="1">
    <citation type="journal article" date="2010" name="Stand. Genomic Sci.">
        <title>Complete genome sequence of Cellulomonas flavigena type strain (134).</title>
        <authorList>
            <person name="Abt B."/>
            <person name="Foster B."/>
            <person name="Lapidus A."/>
            <person name="Clum A."/>
            <person name="Sun H."/>
            <person name="Pukall R."/>
            <person name="Lucas S."/>
            <person name="Glavina Del Rio T."/>
            <person name="Nolan M."/>
            <person name="Tice H."/>
            <person name="Cheng J.F."/>
            <person name="Pitluck S."/>
            <person name="Liolios K."/>
            <person name="Ivanova N."/>
            <person name="Mavromatis K."/>
            <person name="Ovchinnikova G."/>
            <person name="Pati A."/>
            <person name="Goodwin L."/>
            <person name="Chen A."/>
            <person name="Palaniappan K."/>
            <person name="Land M."/>
            <person name="Hauser L."/>
            <person name="Chang Y.J."/>
            <person name="Jeffries C.D."/>
            <person name="Rohde M."/>
            <person name="Goker M."/>
            <person name="Woyke T."/>
            <person name="Bristow J."/>
            <person name="Eisen J.A."/>
            <person name="Markowitz V."/>
            <person name="Hugenholtz P."/>
            <person name="Kyrpides N.C."/>
            <person name="Klenk H.P."/>
        </authorList>
    </citation>
    <scope>NUCLEOTIDE SEQUENCE [LARGE SCALE GENOMIC DNA]</scope>
    <source>
        <strain evidence="2">ATCC 482 / DSM 20109 / BCRC 11376 / JCM 18109 / NBRC 3775 / NCIMB 8073 / NRS 134</strain>
    </source>
</reference>
<dbReference type="HOGENOM" id="CLU_1977579_0_0_11"/>
<evidence type="ECO:0000313" key="2">
    <source>
        <dbReference type="Proteomes" id="UP000000849"/>
    </source>
</evidence>
<keyword evidence="2" id="KW-1185">Reference proteome</keyword>
<dbReference type="EMBL" id="CP001964">
    <property type="protein sequence ID" value="ADG74164.1"/>
    <property type="molecule type" value="Genomic_DNA"/>
</dbReference>
<protein>
    <submittedName>
        <fullName evidence="1">Uncharacterized protein</fullName>
    </submittedName>
</protein>
<name>D5UBR9_CELFN</name>
<organism evidence="1 2">
    <name type="scientific">Cellulomonas flavigena (strain ATCC 482 / DSM 20109 / BCRC 11376 / JCM 18109 / NBRC 3775 / NCIMB 8073 / NRS 134)</name>
    <dbReference type="NCBI Taxonomy" id="446466"/>
    <lineage>
        <taxon>Bacteria</taxon>
        <taxon>Bacillati</taxon>
        <taxon>Actinomycetota</taxon>
        <taxon>Actinomycetes</taxon>
        <taxon>Micrococcales</taxon>
        <taxon>Cellulomonadaceae</taxon>
        <taxon>Cellulomonas</taxon>
    </lineage>
</organism>
<dbReference type="Proteomes" id="UP000000849">
    <property type="component" value="Chromosome"/>
</dbReference>
<gene>
    <name evidence="1" type="ordered locus">Cfla_1264</name>
</gene>
<accession>D5UBR9</accession>
<evidence type="ECO:0000313" key="1">
    <source>
        <dbReference type="EMBL" id="ADG74164.1"/>
    </source>
</evidence>